<dbReference type="InterPro" id="IPR019384">
    <property type="entry name" value="FHIP"/>
</dbReference>
<evidence type="ECO:0000256" key="1">
    <source>
        <dbReference type="SAM" id="MobiDB-lite"/>
    </source>
</evidence>
<evidence type="ECO:0000313" key="2">
    <source>
        <dbReference type="EMBL" id="RPB22273.1"/>
    </source>
</evidence>
<dbReference type="EMBL" id="ML121553">
    <property type="protein sequence ID" value="RPB22273.1"/>
    <property type="molecule type" value="Genomic_DNA"/>
</dbReference>
<reference evidence="2 3" key="1">
    <citation type="journal article" date="2018" name="Nat. Ecol. Evol.">
        <title>Pezizomycetes genomes reveal the molecular basis of ectomycorrhizal truffle lifestyle.</title>
        <authorList>
            <person name="Murat C."/>
            <person name="Payen T."/>
            <person name="Noel B."/>
            <person name="Kuo A."/>
            <person name="Morin E."/>
            <person name="Chen J."/>
            <person name="Kohler A."/>
            <person name="Krizsan K."/>
            <person name="Balestrini R."/>
            <person name="Da Silva C."/>
            <person name="Montanini B."/>
            <person name="Hainaut M."/>
            <person name="Levati E."/>
            <person name="Barry K.W."/>
            <person name="Belfiori B."/>
            <person name="Cichocki N."/>
            <person name="Clum A."/>
            <person name="Dockter R.B."/>
            <person name="Fauchery L."/>
            <person name="Guy J."/>
            <person name="Iotti M."/>
            <person name="Le Tacon F."/>
            <person name="Lindquist E.A."/>
            <person name="Lipzen A."/>
            <person name="Malagnac F."/>
            <person name="Mello A."/>
            <person name="Molinier V."/>
            <person name="Miyauchi S."/>
            <person name="Poulain J."/>
            <person name="Riccioni C."/>
            <person name="Rubini A."/>
            <person name="Sitrit Y."/>
            <person name="Splivallo R."/>
            <person name="Traeger S."/>
            <person name="Wang M."/>
            <person name="Zifcakova L."/>
            <person name="Wipf D."/>
            <person name="Zambonelli A."/>
            <person name="Paolocci F."/>
            <person name="Nowrousian M."/>
            <person name="Ottonello S."/>
            <person name="Baldrian P."/>
            <person name="Spatafora J.W."/>
            <person name="Henrissat B."/>
            <person name="Nagy L.G."/>
            <person name="Aury J.M."/>
            <person name="Wincker P."/>
            <person name="Grigoriev I.V."/>
            <person name="Bonfante P."/>
            <person name="Martin F.M."/>
        </authorList>
    </citation>
    <scope>NUCLEOTIDE SEQUENCE [LARGE SCALE GENOMIC DNA]</scope>
    <source>
        <strain evidence="2 3">ATCC MYA-4762</strain>
    </source>
</reference>
<protein>
    <recommendedName>
        <fullName evidence="4">Retinoic acid induced 16-like protein</fullName>
    </recommendedName>
</protein>
<name>A0A3N4LHD2_9PEZI</name>
<dbReference type="InParanoid" id="A0A3N4LHD2"/>
<dbReference type="Proteomes" id="UP000267821">
    <property type="component" value="Unassembled WGS sequence"/>
</dbReference>
<dbReference type="OrthoDB" id="5350595at2759"/>
<feature type="region of interest" description="Disordered" evidence="1">
    <location>
        <begin position="749"/>
        <end position="807"/>
    </location>
</feature>
<gene>
    <name evidence="2" type="ORF">L211DRAFT_839920</name>
</gene>
<dbReference type="STRING" id="1051890.A0A3N4LHD2"/>
<feature type="region of interest" description="Disordered" evidence="1">
    <location>
        <begin position="821"/>
        <end position="861"/>
    </location>
</feature>
<proteinExistence type="predicted"/>
<evidence type="ECO:0000313" key="3">
    <source>
        <dbReference type="Proteomes" id="UP000267821"/>
    </source>
</evidence>
<dbReference type="PANTHER" id="PTHR21705:SF11">
    <property type="entry name" value="FHIP FAMILY PROTEIN CG3558"/>
    <property type="match status" value="1"/>
</dbReference>
<feature type="region of interest" description="Disordered" evidence="1">
    <location>
        <begin position="1"/>
        <end position="33"/>
    </location>
</feature>
<sequence length="907" mass="102280">MDFWNRLIGGTGSSSALQRRKEQQPHHPVTPDQRLQKFKRIWQQIMHIWRNARDNDEASQDFFQENIKRLNEMLLEEEKRSDRHCMSFAYQQQVYIALSKIGEGARLDVVKETITTFSTFVDTEDENFLGQESFALNLMNFLGKTSQRLDSAFSNEFVELLFNISAKIRQAPAILPIWFTGLGGGDRGNGREEYESLGKHQKFQGVTNKDDFPLFYLLIDFVYSEGRVGDFARTGLLYIIEAASPGSELERWMIESDLATLMASGLGALYSQLSRKLVMTYSEKEQPTILTLSDYTNPANELAYAAEVSTSPEFQTHLDTFLSYLIFWQDVLNHCKSVEVKQTLLDHFQILFLQQLLYPSLLESSDIDGGSAVAVLTYIRVILDTLEHPEIIHLILSYLMALNEDPPTPSTAPPTPSVARRRKSLDLLTMVAKADSKPSPDLFSLADLILTSLKSKSQQTVAATLRLISIILRKHHSYSISTLLKVRRIDEGAPQRTIGAHTKEMKLLFSMINRIGAEDDSGADSYEAYLKDNLELLECHPCSAKALEIKNPQENQRSESRAKDLYTHTLRLDDPLLRSVVELLSTFFSNSVETNLILTCVIVDLASCCYMKPEGWFLYDPVHYEYDEDSDEEFEEEWEELIAEGELGDGLLEELERKQMKGLKRARKEPKWKDTPPVMEVLQSLTKQIEAYRREIPDLDDKLYERKKAFRLTEHLNEAMSGQGVPPQPSRSTSSQNVFDTLISAVAPNSSVRGRPLQAQLDGSGYSTPNRPPSNRIPARRMFSPDGDRVGARPRSGTARDSVPFGTHVADTSMRKVRSLHPAQFMPPPPDDEGGSDAGGSPRSETPVDRPASGGVSAAGSVRVEAKEREFSLSHLLTNVLILQEFIMELAALTQVRASLFEDIKFV</sequence>
<dbReference type="AlphaFoldDB" id="A0A3N4LHD2"/>
<organism evidence="2 3">
    <name type="scientific">Terfezia boudieri ATCC MYA-4762</name>
    <dbReference type="NCBI Taxonomy" id="1051890"/>
    <lineage>
        <taxon>Eukaryota</taxon>
        <taxon>Fungi</taxon>
        <taxon>Dikarya</taxon>
        <taxon>Ascomycota</taxon>
        <taxon>Pezizomycotina</taxon>
        <taxon>Pezizomycetes</taxon>
        <taxon>Pezizales</taxon>
        <taxon>Pezizaceae</taxon>
        <taxon>Terfezia</taxon>
    </lineage>
</organism>
<dbReference type="Pfam" id="PF10257">
    <property type="entry name" value="RAI16-like"/>
    <property type="match status" value="1"/>
</dbReference>
<dbReference type="PANTHER" id="PTHR21705">
    <property type="entry name" value="RAI16 PROTEIN-RELATED"/>
    <property type="match status" value="1"/>
</dbReference>
<keyword evidence="3" id="KW-1185">Reference proteome</keyword>
<accession>A0A3N4LHD2</accession>
<evidence type="ECO:0008006" key="4">
    <source>
        <dbReference type="Google" id="ProtNLM"/>
    </source>
</evidence>